<dbReference type="GeneID" id="98663601"/>
<evidence type="ECO:0000313" key="3">
    <source>
        <dbReference type="Proteomes" id="UP000183299"/>
    </source>
</evidence>
<feature type="chain" id="PRO_5010354490" description="HdeA/HdeB family protein" evidence="1">
    <location>
        <begin position="26"/>
        <end position="141"/>
    </location>
</feature>
<keyword evidence="1" id="KW-0732">Signal</keyword>
<evidence type="ECO:0000313" key="2">
    <source>
        <dbReference type="EMBL" id="SFI99803.1"/>
    </source>
</evidence>
<dbReference type="EMBL" id="FORY01000001">
    <property type="protein sequence ID" value="SFI99803.1"/>
    <property type="molecule type" value="Genomic_DNA"/>
</dbReference>
<evidence type="ECO:0000256" key="1">
    <source>
        <dbReference type="SAM" id="SignalP"/>
    </source>
</evidence>
<reference evidence="2 3" key="1">
    <citation type="submission" date="2016-10" db="EMBL/GenBank/DDBJ databases">
        <authorList>
            <person name="de Groot N.N."/>
        </authorList>
    </citation>
    <scope>NUCLEOTIDE SEQUENCE [LARGE SCALE GENOMIC DNA]</scope>
    <source>
        <strain evidence="2 3">CGMCC 1.8891</strain>
    </source>
</reference>
<keyword evidence="3" id="KW-1185">Reference proteome</keyword>
<proteinExistence type="predicted"/>
<feature type="signal peptide" evidence="1">
    <location>
        <begin position="1"/>
        <end position="25"/>
    </location>
</feature>
<dbReference type="RefSeq" id="WP_066603061.1">
    <property type="nucleotide sequence ID" value="NZ_FORY01000001.1"/>
</dbReference>
<name>A0A1I3MS28_9RHOB</name>
<dbReference type="STRING" id="576117.SAMN04488138_101127"/>
<dbReference type="AlphaFoldDB" id="A0A1I3MS28"/>
<protein>
    <recommendedName>
        <fullName evidence="4">HdeA/HdeB family protein</fullName>
    </recommendedName>
</protein>
<gene>
    <name evidence="2" type="ORF">SAMN04488138_101127</name>
</gene>
<sequence>MTLFTTKNLLAAATLGLILPLSAQARPYDVCYAENKDAIGCWLSEKLGGDYIHFGDPDTPEESAEVQTLRAEGYMKLDPVKGEVIEKNAQAMKISPVIGEAQARQAQAKTVKHVQVCKTGEIIEMIKERVPAEKIAASCYK</sequence>
<dbReference type="OrthoDB" id="7851005at2"/>
<organism evidence="2 3">
    <name type="scientific">Celeribacter halophilus</name>
    <dbReference type="NCBI Taxonomy" id="576117"/>
    <lineage>
        <taxon>Bacteria</taxon>
        <taxon>Pseudomonadati</taxon>
        <taxon>Pseudomonadota</taxon>
        <taxon>Alphaproteobacteria</taxon>
        <taxon>Rhodobacterales</taxon>
        <taxon>Roseobacteraceae</taxon>
        <taxon>Celeribacter</taxon>
    </lineage>
</organism>
<accession>A0A1I3MS28</accession>
<dbReference type="Proteomes" id="UP000183299">
    <property type="component" value="Unassembled WGS sequence"/>
</dbReference>
<evidence type="ECO:0008006" key="4">
    <source>
        <dbReference type="Google" id="ProtNLM"/>
    </source>
</evidence>